<evidence type="ECO:0000313" key="3">
    <source>
        <dbReference type="Proteomes" id="UP000011566"/>
    </source>
</evidence>
<dbReference type="Pfam" id="PF03551">
    <property type="entry name" value="PadR"/>
    <property type="match status" value="1"/>
</dbReference>
<organism evidence="2 3">
    <name type="scientific">Halococcus hamelinensis 100A6</name>
    <dbReference type="NCBI Taxonomy" id="1132509"/>
    <lineage>
        <taxon>Archaea</taxon>
        <taxon>Methanobacteriati</taxon>
        <taxon>Methanobacteriota</taxon>
        <taxon>Stenosarchaea group</taxon>
        <taxon>Halobacteria</taxon>
        <taxon>Halobacteriales</taxon>
        <taxon>Halococcaceae</taxon>
        <taxon>Halococcus</taxon>
    </lineage>
</organism>
<dbReference type="AlphaFoldDB" id="M0M9Z4"/>
<evidence type="ECO:0000313" key="2">
    <source>
        <dbReference type="EMBL" id="EMA41449.1"/>
    </source>
</evidence>
<name>M0M9Z4_9EURY</name>
<evidence type="ECO:0000259" key="1">
    <source>
        <dbReference type="Pfam" id="PF03551"/>
    </source>
</evidence>
<dbReference type="OrthoDB" id="56053at2157"/>
<dbReference type="InterPro" id="IPR011991">
    <property type="entry name" value="ArsR-like_HTH"/>
</dbReference>
<accession>M0M9Z4</accession>
<dbReference type="eggNOG" id="arCOG01683">
    <property type="taxonomic scope" value="Archaea"/>
</dbReference>
<protein>
    <submittedName>
        <fullName evidence="2">Regulatory protein ArsR</fullName>
    </submittedName>
</protein>
<comment type="caution">
    <text evidence="2">The sequence shown here is derived from an EMBL/GenBank/DDBJ whole genome shotgun (WGS) entry which is preliminary data.</text>
</comment>
<dbReference type="InterPro" id="IPR005149">
    <property type="entry name" value="Tscrpt_reg_PadR_N"/>
</dbReference>
<dbReference type="PANTHER" id="PTHR43252">
    <property type="entry name" value="TRANSCRIPTIONAL REGULATOR YQJI"/>
    <property type="match status" value="1"/>
</dbReference>
<dbReference type="InterPro" id="IPR036388">
    <property type="entry name" value="WH-like_DNA-bd_sf"/>
</dbReference>
<dbReference type="PANTHER" id="PTHR43252:SF2">
    <property type="entry name" value="TRANSCRIPTION REGULATOR, PADR-LIKE FAMILY"/>
    <property type="match status" value="1"/>
</dbReference>
<dbReference type="SUPFAM" id="SSF46785">
    <property type="entry name" value="Winged helix' DNA-binding domain"/>
    <property type="match status" value="1"/>
</dbReference>
<feature type="domain" description="Transcription regulator PadR N-terminal" evidence="1">
    <location>
        <begin position="11"/>
        <end position="72"/>
    </location>
</feature>
<gene>
    <name evidence="2" type="ORF">C447_01305</name>
</gene>
<dbReference type="EMBL" id="AOMB01000005">
    <property type="protein sequence ID" value="EMA41449.1"/>
    <property type="molecule type" value="Genomic_DNA"/>
</dbReference>
<dbReference type="RefSeq" id="WP_007690079.1">
    <property type="nucleotide sequence ID" value="NZ_AJRK01000193.1"/>
</dbReference>
<dbReference type="PATRIC" id="fig|1132509.6.peg.316"/>
<keyword evidence="3" id="KW-1185">Reference proteome</keyword>
<dbReference type="Gene3D" id="1.10.10.10">
    <property type="entry name" value="Winged helix-like DNA-binding domain superfamily/Winged helix DNA-binding domain"/>
    <property type="match status" value="1"/>
</dbReference>
<reference evidence="2 3" key="1">
    <citation type="journal article" date="2014" name="PLoS Genet.">
        <title>Phylogenetically driven sequencing of extremely halophilic archaea reveals strategies for static and dynamic osmo-response.</title>
        <authorList>
            <person name="Becker E.A."/>
            <person name="Seitzer P.M."/>
            <person name="Tritt A."/>
            <person name="Larsen D."/>
            <person name="Krusor M."/>
            <person name="Yao A.I."/>
            <person name="Wu D."/>
            <person name="Madern D."/>
            <person name="Eisen J.A."/>
            <person name="Darling A.E."/>
            <person name="Facciotti M.T."/>
        </authorList>
    </citation>
    <scope>NUCLEOTIDE SEQUENCE [LARGE SCALE GENOMIC DNA]</scope>
    <source>
        <strain evidence="2 3">100A6</strain>
    </source>
</reference>
<sequence>MSLIGQTKLDILSELGEQPSHGYALADELEISHGYIYTHLSELSEEGMIEITDERDGKKIYALTDSGQLLLRALISD</sequence>
<dbReference type="CDD" id="cd00090">
    <property type="entry name" value="HTH_ARSR"/>
    <property type="match status" value="1"/>
</dbReference>
<dbReference type="Proteomes" id="UP000011566">
    <property type="component" value="Unassembled WGS sequence"/>
</dbReference>
<dbReference type="InterPro" id="IPR036390">
    <property type="entry name" value="WH_DNA-bd_sf"/>
</dbReference>
<proteinExistence type="predicted"/>